<proteinExistence type="predicted"/>
<evidence type="ECO:0000313" key="1">
    <source>
        <dbReference type="EMBL" id="KAF2442173.1"/>
    </source>
</evidence>
<dbReference type="AlphaFoldDB" id="A0A9P4PFF6"/>
<dbReference type="EMBL" id="MU001504">
    <property type="protein sequence ID" value="KAF2442173.1"/>
    <property type="molecule type" value="Genomic_DNA"/>
</dbReference>
<gene>
    <name evidence="1" type="ORF">P171DRAFT_433731</name>
</gene>
<accession>A0A9P4PFF6</accession>
<name>A0A9P4PFF6_9PLEO</name>
<evidence type="ECO:0000313" key="2">
    <source>
        <dbReference type="Proteomes" id="UP000799764"/>
    </source>
</evidence>
<sequence>MAEVAEVAEVAESQQSTTAICAKCGAPAGEFFNAWHKITTSYFLPALVGSYRSRLRPANHPKRASAGSALTGCTVDPLQCAACDTPLRFHLLDSPPEQSSFRSVPVPVFL</sequence>
<organism evidence="1 2">
    <name type="scientific">Karstenula rhodostoma CBS 690.94</name>
    <dbReference type="NCBI Taxonomy" id="1392251"/>
    <lineage>
        <taxon>Eukaryota</taxon>
        <taxon>Fungi</taxon>
        <taxon>Dikarya</taxon>
        <taxon>Ascomycota</taxon>
        <taxon>Pezizomycotina</taxon>
        <taxon>Dothideomycetes</taxon>
        <taxon>Pleosporomycetidae</taxon>
        <taxon>Pleosporales</taxon>
        <taxon>Massarineae</taxon>
        <taxon>Didymosphaeriaceae</taxon>
        <taxon>Karstenula</taxon>
    </lineage>
</organism>
<dbReference type="Proteomes" id="UP000799764">
    <property type="component" value="Unassembled WGS sequence"/>
</dbReference>
<keyword evidence="2" id="KW-1185">Reference proteome</keyword>
<comment type="caution">
    <text evidence="1">The sequence shown here is derived from an EMBL/GenBank/DDBJ whole genome shotgun (WGS) entry which is preliminary data.</text>
</comment>
<dbReference type="OrthoDB" id="5396360at2759"/>
<protein>
    <submittedName>
        <fullName evidence="1">Uncharacterized protein</fullName>
    </submittedName>
</protein>
<reference evidence="1" key="1">
    <citation type="journal article" date="2020" name="Stud. Mycol.">
        <title>101 Dothideomycetes genomes: a test case for predicting lifestyles and emergence of pathogens.</title>
        <authorList>
            <person name="Haridas S."/>
            <person name="Albert R."/>
            <person name="Binder M."/>
            <person name="Bloem J."/>
            <person name="Labutti K."/>
            <person name="Salamov A."/>
            <person name="Andreopoulos B."/>
            <person name="Baker S."/>
            <person name="Barry K."/>
            <person name="Bills G."/>
            <person name="Bluhm B."/>
            <person name="Cannon C."/>
            <person name="Castanera R."/>
            <person name="Culley D."/>
            <person name="Daum C."/>
            <person name="Ezra D."/>
            <person name="Gonzalez J."/>
            <person name="Henrissat B."/>
            <person name="Kuo A."/>
            <person name="Liang C."/>
            <person name="Lipzen A."/>
            <person name="Lutzoni F."/>
            <person name="Magnuson J."/>
            <person name="Mondo S."/>
            <person name="Nolan M."/>
            <person name="Ohm R."/>
            <person name="Pangilinan J."/>
            <person name="Park H.-J."/>
            <person name="Ramirez L."/>
            <person name="Alfaro M."/>
            <person name="Sun H."/>
            <person name="Tritt A."/>
            <person name="Yoshinaga Y."/>
            <person name="Zwiers L.-H."/>
            <person name="Turgeon B."/>
            <person name="Goodwin S."/>
            <person name="Spatafora J."/>
            <person name="Crous P."/>
            <person name="Grigoriev I."/>
        </authorList>
    </citation>
    <scope>NUCLEOTIDE SEQUENCE</scope>
    <source>
        <strain evidence="1">CBS 690.94</strain>
    </source>
</reference>